<dbReference type="PANTHER" id="PTHR34598">
    <property type="entry name" value="BLL6449 PROTEIN"/>
    <property type="match status" value="1"/>
</dbReference>
<dbReference type="Proteomes" id="UP000184330">
    <property type="component" value="Unassembled WGS sequence"/>
</dbReference>
<dbReference type="AlphaFoldDB" id="A0A1L7XI17"/>
<evidence type="ECO:0008006" key="4">
    <source>
        <dbReference type="Google" id="ProtNLM"/>
    </source>
</evidence>
<proteinExistence type="inferred from homology"/>
<dbReference type="NCBIfam" id="NF041278">
    <property type="entry name" value="CmcJ_NvfI_EfuI"/>
    <property type="match status" value="1"/>
</dbReference>
<comment type="similarity">
    <text evidence="1">Belongs to the asaB hydroxylase/desaturase family.</text>
</comment>
<dbReference type="STRING" id="576137.A0A1L7XI17"/>
<name>A0A1L7XI17_9HELO</name>
<keyword evidence="3" id="KW-1185">Reference proteome</keyword>
<accession>A0A1L7XI17</accession>
<evidence type="ECO:0000313" key="2">
    <source>
        <dbReference type="EMBL" id="CZR64680.1"/>
    </source>
</evidence>
<reference evidence="2 3" key="1">
    <citation type="submission" date="2016-03" db="EMBL/GenBank/DDBJ databases">
        <authorList>
            <person name="Ploux O."/>
        </authorList>
    </citation>
    <scope>NUCLEOTIDE SEQUENCE [LARGE SCALE GENOMIC DNA]</scope>
    <source>
        <strain evidence="2 3">UAMH 11012</strain>
    </source>
</reference>
<dbReference type="EMBL" id="FJOG01000027">
    <property type="protein sequence ID" value="CZR64680.1"/>
    <property type="molecule type" value="Genomic_DNA"/>
</dbReference>
<evidence type="ECO:0000313" key="3">
    <source>
        <dbReference type="Proteomes" id="UP000184330"/>
    </source>
</evidence>
<gene>
    <name evidence="2" type="ORF">PAC_14578</name>
</gene>
<sequence>MPTKIEETRDGEGFVEASVHFLARDKLFEIEKPYSLRFPPDGDLPQSNIKREKFKVVMNDMRKGERPTLEQNGFQIMDMESAMHYSDFDDEERIKSLYLPEVEASLLKELNGRHVHVMDFAVRRRHSQFPISTGKEFETLQPAALAHVDFTVREGERLIEVMYGERAVEVLRGHWQIINVWRPLRGPLNDWPLALCDAQSVDFRNDIMAGDIVYENFVTENLQIMHNPDQKWFYLPDQTTSEVLIFKSADSEHSDAPASPHAAFYNPKVAPDELPRESIDCRAFVFYIDLPEYPPVVEDIFQIFQTHL</sequence>
<dbReference type="GO" id="GO:0016491">
    <property type="term" value="F:oxidoreductase activity"/>
    <property type="evidence" value="ECO:0007669"/>
    <property type="project" value="InterPro"/>
</dbReference>
<protein>
    <recommendedName>
        <fullName evidence="4">7alpha-cephem-methoxylase P8 chain</fullName>
    </recommendedName>
</protein>
<dbReference type="OrthoDB" id="412788at2759"/>
<dbReference type="PANTHER" id="PTHR34598:SF3">
    <property type="entry name" value="OXIDOREDUCTASE AN1597"/>
    <property type="match status" value="1"/>
</dbReference>
<dbReference type="InterPro" id="IPR044053">
    <property type="entry name" value="AsaB-like"/>
</dbReference>
<organism evidence="2 3">
    <name type="scientific">Phialocephala subalpina</name>
    <dbReference type="NCBI Taxonomy" id="576137"/>
    <lineage>
        <taxon>Eukaryota</taxon>
        <taxon>Fungi</taxon>
        <taxon>Dikarya</taxon>
        <taxon>Ascomycota</taxon>
        <taxon>Pezizomycotina</taxon>
        <taxon>Leotiomycetes</taxon>
        <taxon>Helotiales</taxon>
        <taxon>Mollisiaceae</taxon>
        <taxon>Phialocephala</taxon>
        <taxon>Phialocephala fortinii species complex</taxon>
    </lineage>
</organism>
<evidence type="ECO:0000256" key="1">
    <source>
        <dbReference type="ARBA" id="ARBA00023604"/>
    </source>
</evidence>